<dbReference type="EMBL" id="CP097506">
    <property type="protein sequence ID" value="URD94647.1"/>
    <property type="molecule type" value="Genomic_DNA"/>
</dbReference>
<sequence>MAKGKDVRVIVIFGMYQLYVPRMMSIKNCQVFLDILLKRIHTILLVD</sequence>
<name>A0A9E7FI99_9LILI</name>
<dbReference type="AlphaFoldDB" id="A0A9E7FI99"/>
<reference evidence="1" key="1">
    <citation type="submission" date="2022-05" db="EMBL/GenBank/DDBJ databases">
        <title>The Musa troglodytarum L. genome provides insights into the mechanism of non-climacteric behaviour and enrichment of carotenoids.</title>
        <authorList>
            <person name="Wang J."/>
        </authorList>
    </citation>
    <scope>NUCLEOTIDE SEQUENCE</scope>
    <source>
        <tissue evidence="1">Leaf</tissue>
    </source>
</reference>
<gene>
    <name evidence="1" type="ORF">MUK42_35867</name>
</gene>
<keyword evidence="2" id="KW-1185">Reference proteome</keyword>
<dbReference type="Proteomes" id="UP001055439">
    <property type="component" value="Chromosome 4"/>
</dbReference>
<proteinExistence type="predicted"/>
<protein>
    <submittedName>
        <fullName evidence="1">Uncharacterized protein</fullName>
    </submittedName>
</protein>
<accession>A0A9E7FI99</accession>
<evidence type="ECO:0000313" key="1">
    <source>
        <dbReference type="EMBL" id="URD94647.1"/>
    </source>
</evidence>
<evidence type="ECO:0000313" key="2">
    <source>
        <dbReference type="Proteomes" id="UP001055439"/>
    </source>
</evidence>
<organism evidence="1 2">
    <name type="scientific">Musa troglodytarum</name>
    <name type="common">fe'i banana</name>
    <dbReference type="NCBI Taxonomy" id="320322"/>
    <lineage>
        <taxon>Eukaryota</taxon>
        <taxon>Viridiplantae</taxon>
        <taxon>Streptophyta</taxon>
        <taxon>Embryophyta</taxon>
        <taxon>Tracheophyta</taxon>
        <taxon>Spermatophyta</taxon>
        <taxon>Magnoliopsida</taxon>
        <taxon>Liliopsida</taxon>
        <taxon>Zingiberales</taxon>
        <taxon>Musaceae</taxon>
        <taxon>Musa</taxon>
    </lineage>
</organism>